<dbReference type="OrthoDB" id="1457600at2759"/>
<proteinExistence type="predicted"/>
<dbReference type="STRING" id="157652.A0A371H4A8"/>
<name>A0A371H4A8_MUCPR</name>
<protein>
    <recommendedName>
        <fullName evidence="2">Sieve element occlusion N-terminal domain-containing protein</fullName>
    </recommendedName>
</protein>
<evidence type="ECO:0000256" key="1">
    <source>
        <dbReference type="SAM" id="MobiDB-lite"/>
    </source>
</evidence>
<evidence type="ECO:0000313" key="4">
    <source>
        <dbReference type="Proteomes" id="UP000257109"/>
    </source>
</evidence>
<dbReference type="Pfam" id="PF14576">
    <property type="entry name" value="SEO_N"/>
    <property type="match status" value="1"/>
</dbReference>
<dbReference type="AlphaFoldDB" id="A0A371H4A8"/>
<accession>A0A371H4A8</accession>
<reference evidence="3" key="1">
    <citation type="submission" date="2018-05" db="EMBL/GenBank/DDBJ databases">
        <title>Draft genome of Mucuna pruriens seed.</title>
        <authorList>
            <person name="Nnadi N.E."/>
            <person name="Vos R."/>
            <person name="Hasami M.H."/>
            <person name="Devisetty U.K."/>
            <person name="Aguiy J.C."/>
        </authorList>
    </citation>
    <scope>NUCLEOTIDE SEQUENCE [LARGE SCALE GENOMIC DNA]</scope>
    <source>
        <strain evidence="3">JCA_2017</strain>
    </source>
</reference>
<dbReference type="EMBL" id="QJKJ01003592">
    <property type="protein sequence ID" value="RDX97664.1"/>
    <property type="molecule type" value="Genomic_DNA"/>
</dbReference>
<organism evidence="3 4">
    <name type="scientific">Mucuna pruriens</name>
    <name type="common">Velvet bean</name>
    <name type="synonym">Dolichos pruriens</name>
    <dbReference type="NCBI Taxonomy" id="157652"/>
    <lineage>
        <taxon>Eukaryota</taxon>
        <taxon>Viridiplantae</taxon>
        <taxon>Streptophyta</taxon>
        <taxon>Embryophyta</taxon>
        <taxon>Tracheophyta</taxon>
        <taxon>Spermatophyta</taxon>
        <taxon>Magnoliopsida</taxon>
        <taxon>eudicotyledons</taxon>
        <taxon>Gunneridae</taxon>
        <taxon>Pentapetalae</taxon>
        <taxon>rosids</taxon>
        <taxon>fabids</taxon>
        <taxon>Fabales</taxon>
        <taxon>Fabaceae</taxon>
        <taxon>Papilionoideae</taxon>
        <taxon>50 kb inversion clade</taxon>
        <taxon>NPAAA clade</taxon>
        <taxon>indigoferoid/millettioid clade</taxon>
        <taxon>Phaseoleae</taxon>
        <taxon>Mucuna</taxon>
    </lineage>
</organism>
<evidence type="ECO:0000313" key="3">
    <source>
        <dbReference type="EMBL" id="RDX97664.1"/>
    </source>
</evidence>
<feature type="region of interest" description="Disordered" evidence="1">
    <location>
        <begin position="1"/>
        <end position="23"/>
    </location>
</feature>
<feature type="non-terminal residue" evidence="3">
    <location>
        <position position="1"/>
    </location>
</feature>
<keyword evidence="4" id="KW-1185">Reference proteome</keyword>
<sequence>MKKAQRGRRKGGAASMSKSLSSIQGKTMLQNPFEFSDEQILDNVYRTHFHCVEKCDVISLHTVASTVINHSIQITDTVISKVISSRPLQPLA</sequence>
<gene>
    <name evidence="3" type="ORF">CR513_19543</name>
</gene>
<evidence type="ECO:0000259" key="2">
    <source>
        <dbReference type="Pfam" id="PF14576"/>
    </source>
</evidence>
<comment type="caution">
    <text evidence="3">The sequence shown here is derived from an EMBL/GenBank/DDBJ whole genome shotgun (WGS) entry which is preliminary data.</text>
</comment>
<dbReference type="InterPro" id="IPR027942">
    <property type="entry name" value="SEO_N"/>
</dbReference>
<feature type="compositionally biased region" description="Basic residues" evidence="1">
    <location>
        <begin position="1"/>
        <end position="11"/>
    </location>
</feature>
<feature type="domain" description="Sieve element occlusion N-terminal" evidence="2">
    <location>
        <begin position="36"/>
        <end position="81"/>
    </location>
</feature>
<dbReference type="Proteomes" id="UP000257109">
    <property type="component" value="Unassembled WGS sequence"/>
</dbReference>